<dbReference type="PANTHER" id="PTHR30629">
    <property type="entry name" value="PROPHAGE INTEGRASE"/>
    <property type="match status" value="1"/>
</dbReference>
<name>A0ABN6C169_9PSED</name>
<dbReference type="InterPro" id="IPR002104">
    <property type="entry name" value="Integrase_catalytic"/>
</dbReference>
<feature type="domain" description="Tyr recombinase" evidence="7">
    <location>
        <begin position="211"/>
        <end position="348"/>
    </location>
</feature>
<protein>
    <submittedName>
        <fullName evidence="9">Integrase</fullName>
    </submittedName>
</protein>
<keyword evidence="4" id="KW-0233">DNA recombination</keyword>
<evidence type="ECO:0000313" key="9">
    <source>
        <dbReference type="EMBL" id="BCD89684.1"/>
    </source>
</evidence>
<dbReference type="InterPro" id="IPR044068">
    <property type="entry name" value="CB"/>
</dbReference>
<dbReference type="RefSeq" id="WP_265169175.1">
    <property type="nucleotide sequence ID" value="NZ_AP023081.1"/>
</dbReference>
<accession>A0ABN6C169</accession>
<keyword evidence="2" id="KW-0229">DNA integration</keyword>
<proteinExistence type="inferred from homology"/>
<feature type="region of interest" description="Disordered" evidence="6">
    <location>
        <begin position="68"/>
        <end position="90"/>
    </location>
</feature>
<dbReference type="SUPFAM" id="SSF56349">
    <property type="entry name" value="DNA breaking-rejoining enzymes"/>
    <property type="match status" value="1"/>
</dbReference>
<dbReference type="InterPro" id="IPR011010">
    <property type="entry name" value="DNA_brk_join_enz"/>
</dbReference>
<dbReference type="EMBL" id="AP023081">
    <property type="protein sequence ID" value="BCD89684.1"/>
    <property type="molecule type" value="Genomic_DNA"/>
</dbReference>
<dbReference type="InterPro" id="IPR025166">
    <property type="entry name" value="Integrase_DNA_bind_dom"/>
</dbReference>
<dbReference type="Pfam" id="PF22022">
    <property type="entry name" value="Phage_int_M"/>
    <property type="match status" value="1"/>
</dbReference>
<reference evidence="9" key="1">
    <citation type="submission" date="2020-05" db="EMBL/GenBank/DDBJ databases">
        <title>Complete genome sequence of Pseudomonas sp. Sm006.</title>
        <authorList>
            <person name="Takeuchi K."/>
            <person name="Someya N."/>
        </authorList>
    </citation>
    <scope>NUCLEOTIDE SEQUENCE</scope>
    <source>
        <strain evidence="9">Sm006</strain>
    </source>
</reference>
<dbReference type="InterPro" id="IPR010998">
    <property type="entry name" value="Integrase_recombinase_N"/>
</dbReference>
<sequence length="348" mass="38795">MALTDTAARQAKPKDKAYTIPDSLGLSLYVAPTGVKSWHFRFTWLNKQARISLGVYPDVGLKEARQRRDEARESVAAGKDPRAVRKQERASLVKENDRTFRTIYEEWLAFRQGEGSRNKKGKLSPGTLKGIRIAMENDVLPSLGSSSIKAISRSDVIAIIRRIERRDAITSSVKTRQWMGQVFRYAIAIGALDADPTAEMHEVTEKTGAYKHRAFVDASELPAVMWAIRNARLSITARSALMLMIYTACRPGEARMAQWADFDLDQATWTIPADRMKMRRDHVVPLPAQAVDLVKGMRALSQDGVYVFPAPGAARNLSVRIMRQTPWPPPGCAGSNRPMVSATCSQPR</sequence>
<dbReference type="Gene3D" id="1.10.150.130">
    <property type="match status" value="1"/>
</dbReference>
<evidence type="ECO:0000259" key="7">
    <source>
        <dbReference type="PROSITE" id="PS51898"/>
    </source>
</evidence>
<dbReference type="PROSITE" id="PS51900">
    <property type="entry name" value="CB"/>
    <property type="match status" value="1"/>
</dbReference>
<dbReference type="Gene3D" id="3.30.160.390">
    <property type="entry name" value="Integrase, DNA-binding domain"/>
    <property type="match status" value="1"/>
</dbReference>
<evidence type="ECO:0000256" key="4">
    <source>
        <dbReference type="ARBA" id="ARBA00023172"/>
    </source>
</evidence>
<evidence type="ECO:0000256" key="5">
    <source>
        <dbReference type="PROSITE-ProRule" id="PRU01248"/>
    </source>
</evidence>
<dbReference type="InterPro" id="IPR013762">
    <property type="entry name" value="Integrase-like_cat_sf"/>
</dbReference>
<keyword evidence="3 5" id="KW-0238">DNA-binding</keyword>
<feature type="region of interest" description="Disordered" evidence="6">
    <location>
        <begin position="328"/>
        <end position="348"/>
    </location>
</feature>
<dbReference type="Pfam" id="PF13356">
    <property type="entry name" value="Arm-DNA-bind_3"/>
    <property type="match status" value="1"/>
</dbReference>
<dbReference type="Pfam" id="PF00589">
    <property type="entry name" value="Phage_integrase"/>
    <property type="match status" value="1"/>
</dbReference>
<comment type="similarity">
    <text evidence="1">Belongs to the 'phage' integrase family.</text>
</comment>
<dbReference type="InterPro" id="IPR053876">
    <property type="entry name" value="Phage_int_M"/>
</dbReference>
<dbReference type="Gene3D" id="1.10.443.10">
    <property type="entry name" value="Intergrase catalytic core"/>
    <property type="match status" value="1"/>
</dbReference>
<evidence type="ECO:0000256" key="1">
    <source>
        <dbReference type="ARBA" id="ARBA00008857"/>
    </source>
</evidence>
<keyword evidence="10" id="KW-1185">Reference proteome</keyword>
<dbReference type="Proteomes" id="UP001064896">
    <property type="component" value="Chromosome"/>
</dbReference>
<evidence type="ECO:0000256" key="3">
    <source>
        <dbReference type="ARBA" id="ARBA00023125"/>
    </source>
</evidence>
<evidence type="ECO:0000256" key="6">
    <source>
        <dbReference type="SAM" id="MobiDB-lite"/>
    </source>
</evidence>
<gene>
    <name evidence="9" type="ORF">PSm6_60910</name>
</gene>
<dbReference type="PROSITE" id="PS51898">
    <property type="entry name" value="TYR_RECOMBINASE"/>
    <property type="match status" value="1"/>
</dbReference>
<evidence type="ECO:0000313" key="10">
    <source>
        <dbReference type="Proteomes" id="UP001064896"/>
    </source>
</evidence>
<organism evidence="9 10">
    <name type="scientific">Pseudomonas solani</name>
    <dbReference type="NCBI Taxonomy" id="2731552"/>
    <lineage>
        <taxon>Bacteria</taxon>
        <taxon>Pseudomonadati</taxon>
        <taxon>Pseudomonadota</taxon>
        <taxon>Gammaproteobacteria</taxon>
        <taxon>Pseudomonadales</taxon>
        <taxon>Pseudomonadaceae</taxon>
        <taxon>Pseudomonas</taxon>
    </lineage>
</organism>
<feature type="domain" description="Core-binding (CB)" evidence="8">
    <location>
        <begin position="98"/>
        <end position="187"/>
    </location>
</feature>
<evidence type="ECO:0000259" key="8">
    <source>
        <dbReference type="PROSITE" id="PS51900"/>
    </source>
</evidence>
<dbReference type="InterPro" id="IPR050808">
    <property type="entry name" value="Phage_Integrase"/>
</dbReference>
<dbReference type="InterPro" id="IPR038488">
    <property type="entry name" value="Integrase_DNA-bd_sf"/>
</dbReference>
<dbReference type="PANTHER" id="PTHR30629:SF2">
    <property type="entry name" value="PROPHAGE INTEGRASE INTS-RELATED"/>
    <property type="match status" value="1"/>
</dbReference>
<evidence type="ECO:0000256" key="2">
    <source>
        <dbReference type="ARBA" id="ARBA00022908"/>
    </source>
</evidence>